<dbReference type="Proteomes" id="UP000297245">
    <property type="component" value="Unassembled WGS sequence"/>
</dbReference>
<dbReference type="EMBL" id="ML179430">
    <property type="protein sequence ID" value="THU87915.1"/>
    <property type="molecule type" value="Genomic_DNA"/>
</dbReference>
<reference evidence="1 2" key="1">
    <citation type="journal article" date="2019" name="Nat. Ecol. Evol.">
        <title>Megaphylogeny resolves global patterns of mushroom evolution.</title>
        <authorList>
            <person name="Varga T."/>
            <person name="Krizsan K."/>
            <person name="Foldi C."/>
            <person name="Dima B."/>
            <person name="Sanchez-Garcia M."/>
            <person name="Sanchez-Ramirez S."/>
            <person name="Szollosi G.J."/>
            <person name="Szarkandi J.G."/>
            <person name="Papp V."/>
            <person name="Albert L."/>
            <person name="Andreopoulos W."/>
            <person name="Angelini C."/>
            <person name="Antonin V."/>
            <person name="Barry K.W."/>
            <person name="Bougher N.L."/>
            <person name="Buchanan P."/>
            <person name="Buyck B."/>
            <person name="Bense V."/>
            <person name="Catcheside P."/>
            <person name="Chovatia M."/>
            <person name="Cooper J."/>
            <person name="Damon W."/>
            <person name="Desjardin D."/>
            <person name="Finy P."/>
            <person name="Geml J."/>
            <person name="Haridas S."/>
            <person name="Hughes K."/>
            <person name="Justo A."/>
            <person name="Karasinski D."/>
            <person name="Kautmanova I."/>
            <person name="Kiss B."/>
            <person name="Kocsube S."/>
            <person name="Kotiranta H."/>
            <person name="LaButti K.M."/>
            <person name="Lechner B.E."/>
            <person name="Liimatainen K."/>
            <person name="Lipzen A."/>
            <person name="Lukacs Z."/>
            <person name="Mihaltcheva S."/>
            <person name="Morgado L.N."/>
            <person name="Niskanen T."/>
            <person name="Noordeloos M.E."/>
            <person name="Ohm R.A."/>
            <person name="Ortiz-Santana B."/>
            <person name="Ovrebo C."/>
            <person name="Racz N."/>
            <person name="Riley R."/>
            <person name="Savchenko A."/>
            <person name="Shiryaev A."/>
            <person name="Soop K."/>
            <person name="Spirin V."/>
            <person name="Szebenyi C."/>
            <person name="Tomsovsky M."/>
            <person name="Tulloss R.E."/>
            <person name="Uehling J."/>
            <person name="Grigoriev I.V."/>
            <person name="Vagvolgyi C."/>
            <person name="Papp T."/>
            <person name="Martin F.M."/>
            <person name="Miettinen O."/>
            <person name="Hibbett D.S."/>
            <person name="Nagy L.G."/>
        </authorList>
    </citation>
    <scope>NUCLEOTIDE SEQUENCE [LARGE SCALE GENOMIC DNA]</scope>
    <source>
        <strain evidence="1 2">CBS 962.96</strain>
    </source>
</reference>
<feature type="non-terminal residue" evidence="1">
    <location>
        <position position="135"/>
    </location>
</feature>
<gene>
    <name evidence="1" type="ORF">K435DRAFT_559677</name>
</gene>
<feature type="non-terminal residue" evidence="1">
    <location>
        <position position="1"/>
    </location>
</feature>
<protein>
    <submittedName>
        <fullName evidence="1">Uncharacterized protein</fullName>
    </submittedName>
</protein>
<evidence type="ECO:0000313" key="1">
    <source>
        <dbReference type="EMBL" id="THU87915.1"/>
    </source>
</evidence>
<sequence length="135" mass="15197">IKSTMSRRTVSRAVLEGGVAAKMQIGYEMLQTNGDADSTSHRKQNYESRHIALRTPDYDSPQSRLCVDTSAIPHLRLLCVDATLDHTSKASVNGFLGNMDEISDLFNRSPLAKRLNLQFRIRHFLKILRGMNGDH</sequence>
<evidence type="ECO:0000313" key="2">
    <source>
        <dbReference type="Proteomes" id="UP000297245"/>
    </source>
</evidence>
<dbReference type="AlphaFoldDB" id="A0A4V4HDN4"/>
<organism evidence="1 2">
    <name type="scientific">Dendrothele bispora (strain CBS 962.96)</name>
    <dbReference type="NCBI Taxonomy" id="1314807"/>
    <lineage>
        <taxon>Eukaryota</taxon>
        <taxon>Fungi</taxon>
        <taxon>Dikarya</taxon>
        <taxon>Basidiomycota</taxon>
        <taxon>Agaricomycotina</taxon>
        <taxon>Agaricomycetes</taxon>
        <taxon>Agaricomycetidae</taxon>
        <taxon>Agaricales</taxon>
        <taxon>Agaricales incertae sedis</taxon>
        <taxon>Dendrothele</taxon>
    </lineage>
</organism>
<dbReference type="OrthoDB" id="3052721at2759"/>
<name>A0A4V4HDN4_DENBC</name>
<proteinExistence type="predicted"/>
<accession>A0A4V4HDN4</accession>
<keyword evidence="2" id="KW-1185">Reference proteome</keyword>